<dbReference type="PROSITE" id="PS50985">
    <property type="entry name" value="GRAS"/>
    <property type="match status" value="1"/>
</dbReference>
<dbReference type="PANTHER" id="PTHR31636">
    <property type="entry name" value="OSJNBA0084A10.13 PROTEIN-RELATED"/>
    <property type="match status" value="1"/>
</dbReference>
<dbReference type="AlphaFoldDB" id="A0A1E5VA62"/>
<dbReference type="InterPro" id="IPR005202">
    <property type="entry name" value="TF_GRAS"/>
</dbReference>
<dbReference type="STRING" id="888268.A0A1E5VA62"/>
<evidence type="ECO:0000256" key="3">
    <source>
        <dbReference type="PROSITE-ProRule" id="PRU01191"/>
    </source>
</evidence>
<feature type="region of interest" description="SAW" evidence="3">
    <location>
        <begin position="304"/>
        <end position="379"/>
    </location>
</feature>
<dbReference type="Pfam" id="PF03514">
    <property type="entry name" value="GRAS"/>
    <property type="match status" value="1"/>
</dbReference>
<sequence>MLCHNPQNGCELTTPAEVQQSFSQIISSDSFGNNNVNIGMIASPAVSEGTENGSIDVANCLLQGSNGDQISSNFDTDVVEAFLKGVEEASRFLPKYSGYNKDKLVDKIFHGSSNSRGQKKRYSREEHLDNDEVGRINKVLMPVTMPYETSPDEVFNEMMLSGYETCKEDMDKLRGSMIIEVVKTNRNGRSKAVCLEDFKTDPSEVLVLIDLFNSSTLMDKSIFFDMPNPKDTVLNNIRKMQPNVFIQSIVNWTSSTSFQTRFREVLFYYTALFDMLEATTPPESESRLVLEQGMFGRSALNIIACECLDPMDRPENYTQWQVRNQSAGLRQLPLKPSIVQEVMENVMKLHHKDFLLGQDNDWLIQGWKGRVLFAQSTWVAEDLHHSDYLTISFVKLFF</sequence>
<proteinExistence type="inferred from homology"/>
<dbReference type="OrthoDB" id="709073at2759"/>
<gene>
    <name evidence="4" type="ORF">BAE44_0016953</name>
</gene>
<keyword evidence="2" id="KW-0804">Transcription</keyword>
<evidence type="ECO:0000313" key="4">
    <source>
        <dbReference type="EMBL" id="OEL22028.1"/>
    </source>
</evidence>
<reference evidence="4 5" key="1">
    <citation type="submission" date="2016-09" db="EMBL/GenBank/DDBJ databases">
        <title>The draft genome of Dichanthelium oligosanthes: A C3 panicoid grass species.</title>
        <authorList>
            <person name="Studer A.J."/>
            <person name="Schnable J.C."/>
            <person name="Brutnell T.P."/>
        </authorList>
    </citation>
    <scope>NUCLEOTIDE SEQUENCE [LARGE SCALE GENOMIC DNA]</scope>
    <source>
        <strain evidence="5">cv. Kellogg 1175</strain>
        <tissue evidence="4">Leaf</tissue>
    </source>
</reference>
<evidence type="ECO:0000313" key="5">
    <source>
        <dbReference type="Proteomes" id="UP000095767"/>
    </source>
</evidence>
<dbReference type="Proteomes" id="UP000095767">
    <property type="component" value="Unassembled WGS sequence"/>
</dbReference>
<protein>
    <submittedName>
        <fullName evidence="4">Scarecrow-like protein 9</fullName>
    </submittedName>
</protein>
<evidence type="ECO:0000256" key="1">
    <source>
        <dbReference type="ARBA" id="ARBA00023015"/>
    </source>
</evidence>
<evidence type="ECO:0000256" key="2">
    <source>
        <dbReference type="ARBA" id="ARBA00023163"/>
    </source>
</evidence>
<accession>A0A1E5VA62</accession>
<dbReference type="EMBL" id="LWDX02046476">
    <property type="protein sequence ID" value="OEL22028.1"/>
    <property type="molecule type" value="Genomic_DNA"/>
</dbReference>
<organism evidence="4 5">
    <name type="scientific">Dichanthelium oligosanthes</name>
    <dbReference type="NCBI Taxonomy" id="888268"/>
    <lineage>
        <taxon>Eukaryota</taxon>
        <taxon>Viridiplantae</taxon>
        <taxon>Streptophyta</taxon>
        <taxon>Embryophyta</taxon>
        <taxon>Tracheophyta</taxon>
        <taxon>Spermatophyta</taxon>
        <taxon>Magnoliopsida</taxon>
        <taxon>Liliopsida</taxon>
        <taxon>Poales</taxon>
        <taxon>Poaceae</taxon>
        <taxon>PACMAD clade</taxon>
        <taxon>Panicoideae</taxon>
        <taxon>Panicodae</taxon>
        <taxon>Paniceae</taxon>
        <taxon>Dichantheliinae</taxon>
        <taxon>Dichanthelium</taxon>
    </lineage>
</organism>
<keyword evidence="5" id="KW-1185">Reference proteome</keyword>
<keyword evidence="1" id="KW-0805">Transcription regulation</keyword>
<comment type="caution">
    <text evidence="4">The sequence shown here is derived from an EMBL/GenBank/DDBJ whole genome shotgun (WGS) entry which is preliminary data.</text>
</comment>
<comment type="caution">
    <text evidence="3">Lacks conserved residue(s) required for the propagation of feature annotation.</text>
</comment>
<comment type="similarity">
    <text evidence="3">Belongs to the GRAS family.</text>
</comment>
<name>A0A1E5VA62_9POAL</name>